<organism evidence="1 2">
    <name type="scientific">Lyngbya aestuarii BL J</name>
    <dbReference type="NCBI Taxonomy" id="1348334"/>
    <lineage>
        <taxon>Bacteria</taxon>
        <taxon>Bacillati</taxon>
        <taxon>Cyanobacteriota</taxon>
        <taxon>Cyanophyceae</taxon>
        <taxon>Oscillatoriophycideae</taxon>
        <taxon>Oscillatoriales</taxon>
        <taxon>Microcoleaceae</taxon>
        <taxon>Lyngbya</taxon>
    </lineage>
</organism>
<evidence type="ECO:0008006" key="3">
    <source>
        <dbReference type="Google" id="ProtNLM"/>
    </source>
</evidence>
<protein>
    <recommendedName>
        <fullName evidence="3">Calcineurin-like phosphoesterase family protein</fullName>
    </recommendedName>
</protein>
<dbReference type="SUPFAM" id="SSF56300">
    <property type="entry name" value="Metallo-dependent phosphatases"/>
    <property type="match status" value="1"/>
</dbReference>
<dbReference type="Proteomes" id="UP000017127">
    <property type="component" value="Unassembled WGS sequence"/>
</dbReference>
<evidence type="ECO:0000313" key="2">
    <source>
        <dbReference type="Proteomes" id="UP000017127"/>
    </source>
</evidence>
<dbReference type="Gene3D" id="3.60.21.10">
    <property type="match status" value="1"/>
</dbReference>
<sequence>MWAILSGIEGNLKAYEAVMNDLKQQNFPIEELYILGDLVGLNPQSEAVVERVREPQTGELTPQVCIGWWEEQCFNLYGLGGNVEATELREKYGADGVKLLWDCVSRETVQWLRQQHFGFFELDCLLIHGSSVSVGDELTPQTPPWTLLDRLQRVEANRLFCGRSGLTFQYELQTGSISSSVLTLNEQQPTQTFTPSKKQVIGVGNVGRESGKATYTLYHPDTYFIKFQTVYYSP</sequence>
<dbReference type="OrthoDB" id="483014at2"/>
<name>U7QG03_9CYAN</name>
<evidence type="ECO:0000313" key="1">
    <source>
        <dbReference type="EMBL" id="ERT06838.1"/>
    </source>
</evidence>
<dbReference type="AlphaFoldDB" id="U7QG03"/>
<dbReference type="RefSeq" id="WP_023067013.1">
    <property type="nucleotide sequence ID" value="NZ_AUZM01000030.1"/>
</dbReference>
<keyword evidence="2" id="KW-1185">Reference proteome</keyword>
<dbReference type="CDD" id="cd00838">
    <property type="entry name" value="MPP_superfamily"/>
    <property type="match status" value="1"/>
</dbReference>
<dbReference type="InterPro" id="IPR029052">
    <property type="entry name" value="Metallo-depent_PP-like"/>
</dbReference>
<dbReference type="EMBL" id="AUZM01000030">
    <property type="protein sequence ID" value="ERT06838.1"/>
    <property type="molecule type" value="Genomic_DNA"/>
</dbReference>
<dbReference type="PATRIC" id="fig|1348334.3.peg.3106"/>
<reference evidence="1 2" key="1">
    <citation type="journal article" date="2013" name="Front. Microbiol.">
        <title>Comparative genomic analyses of the cyanobacterium, Lyngbya aestuarii BL J, a powerful hydrogen producer.</title>
        <authorList>
            <person name="Kothari A."/>
            <person name="Vaughn M."/>
            <person name="Garcia-Pichel F."/>
        </authorList>
    </citation>
    <scope>NUCLEOTIDE SEQUENCE [LARGE SCALE GENOMIC DNA]</scope>
    <source>
        <strain evidence="1 2">BL J</strain>
    </source>
</reference>
<proteinExistence type="predicted"/>
<accession>U7QG03</accession>
<comment type="caution">
    <text evidence="1">The sequence shown here is derived from an EMBL/GenBank/DDBJ whole genome shotgun (WGS) entry which is preliminary data.</text>
</comment>
<gene>
    <name evidence="1" type="ORF">M595_3208</name>
</gene>